<dbReference type="KEGG" id="acan:ACA1_061140"/>
<evidence type="ECO:0000313" key="3">
    <source>
        <dbReference type="EMBL" id="ELR17376.1"/>
    </source>
</evidence>
<dbReference type="Pfam" id="PF00400">
    <property type="entry name" value="WD40"/>
    <property type="match status" value="1"/>
</dbReference>
<dbReference type="GeneID" id="14918010"/>
<dbReference type="SMART" id="SM00320">
    <property type="entry name" value="WD40"/>
    <property type="match status" value="5"/>
</dbReference>
<feature type="compositionally biased region" description="Basic and acidic residues" evidence="2">
    <location>
        <begin position="315"/>
        <end position="340"/>
    </location>
</feature>
<dbReference type="InterPro" id="IPR053299">
    <property type="entry name" value="ASTRA_WD_repeat"/>
</dbReference>
<protein>
    <submittedName>
        <fullName evidence="3">WD domain, G-beta repeat-containing protein</fullName>
    </submittedName>
</protein>
<dbReference type="Proteomes" id="UP000011083">
    <property type="component" value="Unassembled WGS sequence"/>
</dbReference>
<dbReference type="InterPro" id="IPR001680">
    <property type="entry name" value="WD40_rpt"/>
</dbReference>
<accession>L8GZ38</accession>
<feature type="repeat" description="WD" evidence="1">
    <location>
        <begin position="555"/>
        <end position="587"/>
    </location>
</feature>
<keyword evidence="4" id="KW-1185">Reference proteome</keyword>
<evidence type="ECO:0000256" key="1">
    <source>
        <dbReference type="PROSITE-ProRule" id="PRU00221"/>
    </source>
</evidence>
<name>L8GZ38_ACACF</name>
<dbReference type="RefSeq" id="XP_004339389.1">
    <property type="nucleotide sequence ID" value="XM_004339341.1"/>
</dbReference>
<dbReference type="OrthoDB" id="6262491at2759"/>
<gene>
    <name evidence="3" type="ORF">ACA1_061140</name>
</gene>
<feature type="compositionally biased region" description="Low complexity" evidence="2">
    <location>
        <begin position="361"/>
        <end position="370"/>
    </location>
</feature>
<sequence>MSQLPATTFLHTSGGSLLIRRRSRDQQAHAAIAPATGGSVGYPIVRTRSCPADAEHGPFESENESERDHENENESENESGNESASSTSSSSSTTAAKSSDAVRTRPGAHKLKFQDQQYKNKRKGTTIAHHHLVHVLVPALAVDDVKPPTDAQSSHSGPIRTRSSRRYTWGSVMSEEGTPFTLTLPDRDASTSEDSGVESGVDSARDERDTNTATTCQGSGSGRRRRPRGRSLQLAQGVIDPELTPKSGPLRRSKENEDVQLPSREGKDKGKTSKAKEPKRPSTPKTPKLRLKTSADNLSTTGTSGGSSTGSGSDDESRGAREKLDKKSSKERKREDSKREKRERKQLKAEKKKGDKESSEAESVAAAAASQQPIVVRRKLSLNLDGLPKSPRGGISVQSLLRVGDHVWAADSSGRITVFNPKGEVEKVIVVCTGRLYSMLLVDKKHVWVSAEDSIIRVYHAAKYKKEKDLQSHRSMVRCMEVIRQPDDKVQVWSGDVEGNIIVWDPQKLKKEAEFCVQFGEAIFCIVALPHCVWVSAGGELYRVNLRKLEVETGWTAHERPITDLLYLPEENVVFSCAGDGIIRVWKDHYTGLENHSSLQSEASLRPASLLRELTSSINVSALCPASPRSGLRICAGHIDGAISLWDSDFKEVSRVNCDASAFAGIRYLLSIRPEDGGKASSRKLGETLWSATRDGSICVWDWTGHVATPTAQ</sequence>
<evidence type="ECO:0000256" key="2">
    <source>
        <dbReference type="SAM" id="MobiDB-lite"/>
    </source>
</evidence>
<feature type="compositionally biased region" description="Low complexity" evidence="2">
    <location>
        <begin position="80"/>
        <end position="99"/>
    </location>
</feature>
<organism evidence="3 4">
    <name type="scientific">Acanthamoeba castellanii (strain ATCC 30010 / Neff)</name>
    <dbReference type="NCBI Taxonomy" id="1257118"/>
    <lineage>
        <taxon>Eukaryota</taxon>
        <taxon>Amoebozoa</taxon>
        <taxon>Discosea</taxon>
        <taxon>Longamoebia</taxon>
        <taxon>Centramoebida</taxon>
        <taxon>Acanthamoebidae</taxon>
        <taxon>Acanthamoeba</taxon>
    </lineage>
</organism>
<dbReference type="SUPFAM" id="SSF50998">
    <property type="entry name" value="Quinoprotein alcohol dehydrogenase-like"/>
    <property type="match status" value="1"/>
</dbReference>
<feature type="region of interest" description="Disordered" evidence="2">
    <location>
        <begin position="146"/>
        <end position="370"/>
    </location>
</feature>
<feature type="region of interest" description="Disordered" evidence="2">
    <location>
        <begin position="22"/>
        <end position="122"/>
    </location>
</feature>
<dbReference type="VEuPathDB" id="AmoebaDB:ACA1_061140"/>
<dbReference type="InterPro" id="IPR011047">
    <property type="entry name" value="Quinoprotein_ADH-like_sf"/>
</dbReference>
<dbReference type="PANTHER" id="PTHR44156">
    <property type="entry name" value="SUPERNUMERARY LIMBS, ISOFORM B-RELATED"/>
    <property type="match status" value="1"/>
</dbReference>
<dbReference type="PROSITE" id="PS50082">
    <property type="entry name" value="WD_REPEATS_2"/>
    <property type="match status" value="1"/>
</dbReference>
<dbReference type="STRING" id="1257118.L8GZ38"/>
<dbReference type="InterPro" id="IPR015943">
    <property type="entry name" value="WD40/YVTN_repeat-like_dom_sf"/>
</dbReference>
<feature type="compositionally biased region" description="Basic and acidic residues" evidence="2">
    <location>
        <begin position="53"/>
        <end position="72"/>
    </location>
</feature>
<proteinExistence type="predicted"/>
<dbReference type="Gene3D" id="2.130.10.10">
    <property type="entry name" value="YVTN repeat-like/Quinoprotein amine dehydrogenase"/>
    <property type="match status" value="2"/>
</dbReference>
<dbReference type="EMBL" id="KB007974">
    <property type="protein sequence ID" value="ELR17376.1"/>
    <property type="molecule type" value="Genomic_DNA"/>
</dbReference>
<dbReference type="PROSITE" id="PS50294">
    <property type="entry name" value="WD_REPEATS_REGION"/>
    <property type="match status" value="1"/>
</dbReference>
<evidence type="ECO:0000313" key="4">
    <source>
        <dbReference type="Proteomes" id="UP000011083"/>
    </source>
</evidence>
<feature type="compositionally biased region" description="Basic and acidic residues" evidence="2">
    <location>
        <begin position="264"/>
        <end position="280"/>
    </location>
</feature>
<feature type="compositionally biased region" description="Basic and acidic residues" evidence="2">
    <location>
        <begin position="346"/>
        <end position="359"/>
    </location>
</feature>
<keyword evidence="1" id="KW-0853">WD repeat</keyword>
<dbReference type="AlphaFoldDB" id="L8GZ38"/>
<reference evidence="3 4" key="1">
    <citation type="journal article" date="2013" name="Genome Biol.">
        <title>Genome of Acanthamoeba castellanii highlights extensive lateral gene transfer and early evolution of tyrosine kinase signaling.</title>
        <authorList>
            <person name="Clarke M."/>
            <person name="Lohan A.J."/>
            <person name="Liu B."/>
            <person name="Lagkouvardos I."/>
            <person name="Roy S."/>
            <person name="Zafar N."/>
            <person name="Bertelli C."/>
            <person name="Schilde C."/>
            <person name="Kianianmomeni A."/>
            <person name="Burglin T.R."/>
            <person name="Frech C."/>
            <person name="Turcotte B."/>
            <person name="Kopec K.O."/>
            <person name="Synnott J.M."/>
            <person name="Choo C."/>
            <person name="Paponov I."/>
            <person name="Finkler A."/>
            <person name="Soon Heng Tan C."/>
            <person name="Hutchins A.P."/>
            <person name="Weinmeier T."/>
            <person name="Rattei T."/>
            <person name="Chu J.S."/>
            <person name="Gimenez G."/>
            <person name="Irimia M."/>
            <person name="Rigden D.J."/>
            <person name="Fitzpatrick D.A."/>
            <person name="Lorenzo-Morales J."/>
            <person name="Bateman A."/>
            <person name="Chiu C.H."/>
            <person name="Tang P."/>
            <person name="Hegemann P."/>
            <person name="Fromm H."/>
            <person name="Raoult D."/>
            <person name="Greub G."/>
            <person name="Miranda-Saavedra D."/>
            <person name="Chen N."/>
            <person name="Nash P."/>
            <person name="Ginger M.L."/>
            <person name="Horn M."/>
            <person name="Schaap P."/>
            <person name="Caler L."/>
            <person name="Loftus B."/>
        </authorList>
    </citation>
    <scope>NUCLEOTIDE SEQUENCE [LARGE SCALE GENOMIC DNA]</scope>
    <source>
        <strain evidence="3 4">Neff</strain>
    </source>
</reference>